<dbReference type="Proteomes" id="UP000013190">
    <property type="component" value="Unassembled WGS sequence"/>
</dbReference>
<reference evidence="2" key="1">
    <citation type="submission" date="2013-02" db="EMBL/GenBank/DDBJ databases">
        <title>The Genome Sequence of Acinetobacter sp. NIPH 236.</title>
        <authorList>
            <consortium name="The Broad Institute Genome Sequencing Platform"/>
            <consortium name="The Broad Institute Genome Sequencing Center for Infectious Disease"/>
            <person name="Cerqueira G."/>
            <person name="Feldgarden M."/>
            <person name="Courvalin P."/>
            <person name="Perichon B."/>
            <person name="Grillot-Courvalin C."/>
            <person name="Clermont D."/>
            <person name="Rocha E."/>
            <person name="Yoon E.-J."/>
            <person name="Nemec A."/>
            <person name="Walker B."/>
            <person name="Young S.K."/>
            <person name="Zeng Q."/>
            <person name="Gargeya S."/>
            <person name="Fitzgerald M."/>
            <person name="Haas B."/>
            <person name="Abouelleil A."/>
            <person name="Alvarado L."/>
            <person name="Arachchi H.M."/>
            <person name="Berlin A.M."/>
            <person name="Chapman S.B."/>
            <person name="Dewar J."/>
            <person name="Goldberg J."/>
            <person name="Griggs A."/>
            <person name="Gujja S."/>
            <person name="Hansen M."/>
            <person name="Howarth C."/>
            <person name="Imamovic A."/>
            <person name="Larimer J."/>
            <person name="McCowan C."/>
            <person name="Murphy C."/>
            <person name="Neiman D."/>
            <person name="Pearson M."/>
            <person name="Priest M."/>
            <person name="Roberts A."/>
            <person name="Saif S."/>
            <person name="Shea T."/>
            <person name="Sisk P."/>
            <person name="Sykes S."/>
            <person name="Wortman J."/>
            <person name="Nusbaum C."/>
            <person name="Birren B."/>
        </authorList>
    </citation>
    <scope>NUCLEOTIDE SEQUENCE [LARGE SCALE GENOMIC DNA]</scope>
    <source>
        <strain evidence="2">NIPH 236</strain>
    </source>
</reference>
<comment type="caution">
    <text evidence="1">The sequence shown here is derived from an EMBL/GenBank/DDBJ whole genome shotgun (WGS) entry which is preliminary data.</text>
</comment>
<evidence type="ECO:0000313" key="2">
    <source>
        <dbReference type="Proteomes" id="UP000013190"/>
    </source>
</evidence>
<dbReference type="EMBL" id="APOJ01000020">
    <property type="protein sequence ID" value="ENU27536.1"/>
    <property type="molecule type" value="Genomic_DNA"/>
</dbReference>
<sequence length="406" mass="47820">MSDSDRSAVDTLKGYFYQFDQSILKLLSLESPEDSVAIECLEDIDIKTATEVSAIQCKYYAKTEYNHSVIKDAVKHMLNHYKKVTKGEKQKINYQINGHYKSGHEKLPNELDIDFLKKHFLTYTVEKVKHEHHIELGLSDTELEDFLSCLNININSPEYTIQYNQLIDSLCTHFNSTRYSAESFYYNNSLRIIKDLSINSIKKDRMITKKTFLEKVNNSNILFNEWFIKIKGKKSHFKNLKQEYFTFLNIEPFERFFLIEIDQSTYFRNELKELIFIISKKWSKISKYGTISFCPYILIHGIDYSELIEIKTELFRERYKFIDGHDFQGAEFNPTSIVQAATYQNQIKIKILNMLTNLELTLNSIPTKTKKVYQFFITSPYFECSNPSIGIHNIQIEHITDIKEII</sequence>
<gene>
    <name evidence="1" type="ORF">F992_01160</name>
</gene>
<proteinExistence type="predicted"/>
<evidence type="ECO:0000313" key="1">
    <source>
        <dbReference type="EMBL" id="ENU27536.1"/>
    </source>
</evidence>
<reference evidence="1 2" key="2">
    <citation type="journal article" date="2016" name="Int. J. Syst. Evol. Microbiol.">
        <title>Taxonomy of haemolytic and/or proteolytic strains of the genus Acinetobacter with the proposal of Acinetobacter courvalinii sp. nov. (genomic species 14 sensu Bouvet &amp; Jeanjean), Acinetobacter dispersus sp. nov. (genomic species 17), Acinetobacter modestus sp. nov., Acinetobacter proteolyticus sp. nov. and Acinetobacter vivianii sp. nov.</title>
        <authorList>
            <person name="Nemec A."/>
            <person name="Radolfova-Krizova L."/>
            <person name="Maixnerova M."/>
            <person name="Vrestiakova E."/>
            <person name="Jezek P."/>
            <person name="Sedo O."/>
        </authorList>
    </citation>
    <scope>NUCLEOTIDE SEQUENCE [LARGE SCALE GENOMIC DNA]</scope>
    <source>
        <strain evidence="1 2">NIPH 236</strain>
    </source>
</reference>
<dbReference type="GeneID" id="92834575"/>
<accession>A0ABP2TZ64</accession>
<dbReference type="RefSeq" id="WP_004660856.1">
    <property type="nucleotide sequence ID" value="NZ_BMDV01000002.1"/>
</dbReference>
<organism evidence="1 2">
    <name type="scientific">Acinetobacter modestus</name>
    <dbReference type="NCBI Taxonomy" id="1776740"/>
    <lineage>
        <taxon>Bacteria</taxon>
        <taxon>Pseudomonadati</taxon>
        <taxon>Pseudomonadota</taxon>
        <taxon>Gammaproteobacteria</taxon>
        <taxon>Moraxellales</taxon>
        <taxon>Moraxellaceae</taxon>
        <taxon>Acinetobacter</taxon>
    </lineage>
</organism>
<keyword evidence="2" id="KW-1185">Reference proteome</keyword>
<name>A0ABP2TZ64_9GAMM</name>
<protein>
    <submittedName>
        <fullName evidence="1">Uncharacterized protein</fullName>
    </submittedName>
</protein>
<dbReference type="NCBIfam" id="NF042945">
    <property type="entry name" value="DUF4297_antiphage"/>
    <property type="match status" value="1"/>
</dbReference>